<evidence type="ECO:0000256" key="12">
    <source>
        <dbReference type="ARBA" id="ARBA00023277"/>
    </source>
</evidence>
<evidence type="ECO:0000256" key="13">
    <source>
        <dbReference type="ARBA" id="ARBA00030350"/>
    </source>
</evidence>
<evidence type="ECO:0000313" key="15">
    <source>
        <dbReference type="Proteomes" id="UP000623129"/>
    </source>
</evidence>
<evidence type="ECO:0000256" key="3">
    <source>
        <dbReference type="ARBA" id="ARBA00007737"/>
    </source>
</evidence>
<dbReference type="GO" id="GO:0006004">
    <property type="term" value="P:fucose metabolic process"/>
    <property type="evidence" value="ECO:0007669"/>
    <property type="project" value="UniProtKB-KW"/>
</dbReference>
<accession>A0A833R214</accession>
<dbReference type="FunFam" id="3.40.50.11350:FF:000011">
    <property type="entry name" value="O-fucosyltransferase 28"/>
    <property type="match status" value="1"/>
</dbReference>
<sequence length="503" mass="58073">MCRSEKVIWSEYRERKMGLKSGYDKLKASPLSRPRVKLWMSRVVIVLFLWLCAVQFSTMADSWGPRLLKGWPSCIIASPQSSFPAIQMSAQVVERRFPPKRIYNSNGYLMVSCNGGLNQMRSAICDMVAIARSLNVTLVVPELDKTSFWQDSSDFQDIFNVDHFINSLRDEVRIVKKLPSRLKKRFKLGLVPSMPPISWSNISYYHDKILPLIKENKVVHFNKTDSRLANNGLPPEIQNLRCKVNYSCLKFTPQIEELGKRVIKFLREKGPYLVLHLRYEMDMLAFSGCTQGCTQKEADELTKMRYAYPWWKEKEIDSDQKRQNGLCPLTPEETTLVLRALEIDRNMQIYIAAGDIFGGSRRLASLISSYPNMVKKETLLRPDDLRYFQNHSSQMAALDYFVSLESDIFVPTYDGNMARVVEGHRRYLGFKSTIIPDRKNIVSLVDQYNNGTLNWDEFATEIKAAHINRMGTPSVRTVIPDRPKEEDYFYSNPHECLPQVDAL</sequence>
<dbReference type="EMBL" id="SWLB01000012">
    <property type="protein sequence ID" value="KAF3331442.1"/>
    <property type="molecule type" value="Genomic_DNA"/>
</dbReference>
<dbReference type="PANTHER" id="PTHR31741">
    <property type="entry name" value="OS02G0726500 PROTEIN-RELATED"/>
    <property type="match status" value="1"/>
</dbReference>
<evidence type="ECO:0000256" key="9">
    <source>
        <dbReference type="ARBA" id="ARBA00023136"/>
    </source>
</evidence>
<evidence type="ECO:0000256" key="11">
    <source>
        <dbReference type="ARBA" id="ARBA00023253"/>
    </source>
</evidence>
<keyword evidence="11" id="KW-0294">Fucose metabolism</keyword>
<dbReference type="GO" id="GO:0016020">
    <property type="term" value="C:membrane"/>
    <property type="evidence" value="ECO:0007669"/>
    <property type="project" value="UniProtKB-SubCell"/>
</dbReference>
<name>A0A833R214_9POAL</name>
<keyword evidence="4 14" id="KW-0328">Glycosyltransferase</keyword>
<dbReference type="CDD" id="cd11299">
    <property type="entry name" value="O-FucT_plant"/>
    <property type="match status" value="1"/>
</dbReference>
<protein>
    <recommendedName>
        <fullName evidence="13">O-fucosyltransferase family protein</fullName>
    </recommendedName>
</protein>
<dbReference type="AlphaFoldDB" id="A0A833R214"/>
<keyword evidence="9" id="KW-0472">Membrane</keyword>
<comment type="pathway">
    <text evidence="2">Glycan metabolism.</text>
</comment>
<keyword evidence="15" id="KW-1185">Reference proteome</keyword>
<evidence type="ECO:0000256" key="1">
    <source>
        <dbReference type="ARBA" id="ARBA00004606"/>
    </source>
</evidence>
<gene>
    <name evidence="14" type="ORF">FCM35_KLT02848</name>
</gene>
<keyword evidence="10" id="KW-0325">Glycoprotein</keyword>
<dbReference type="PIRSF" id="PIRSF009360">
    <property type="entry name" value="UCP009360"/>
    <property type="match status" value="1"/>
</dbReference>
<evidence type="ECO:0000256" key="2">
    <source>
        <dbReference type="ARBA" id="ARBA00004881"/>
    </source>
</evidence>
<evidence type="ECO:0000256" key="10">
    <source>
        <dbReference type="ARBA" id="ARBA00023180"/>
    </source>
</evidence>
<dbReference type="OrthoDB" id="607727at2759"/>
<reference evidence="14" key="1">
    <citation type="submission" date="2020-01" db="EMBL/GenBank/DDBJ databases">
        <title>Genome sequence of Kobresia littledalei, the first chromosome-level genome in the family Cyperaceae.</title>
        <authorList>
            <person name="Qu G."/>
        </authorList>
    </citation>
    <scope>NUCLEOTIDE SEQUENCE</scope>
    <source>
        <strain evidence="14">C.B.Clarke</strain>
        <tissue evidence="14">Leaf</tissue>
    </source>
</reference>
<proteinExistence type="inferred from homology"/>
<organism evidence="14 15">
    <name type="scientific">Carex littledalei</name>
    <dbReference type="NCBI Taxonomy" id="544730"/>
    <lineage>
        <taxon>Eukaryota</taxon>
        <taxon>Viridiplantae</taxon>
        <taxon>Streptophyta</taxon>
        <taxon>Embryophyta</taxon>
        <taxon>Tracheophyta</taxon>
        <taxon>Spermatophyta</taxon>
        <taxon>Magnoliopsida</taxon>
        <taxon>Liliopsida</taxon>
        <taxon>Poales</taxon>
        <taxon>Cyperaceae</taxon>
        <taxon>Cyperoideae</taxon>
        <taxon>Cariceae</taxon>
        <taxon>Carex</taxon>
        <taxon>Carex subgen. Euthyceras</taxon>
    </lineage>
</organism>
<evidence type="ECO:0000313" key="14">
    <source>
        <dbReference type="EMBL" id="KAF3331442.1"/>
    </source>
</evidence>
<comment type="similarity">
    <text evidence="3">Belongs to the glycosyltransferase GT106 family.</text>
</comment>
<keyword evidence="6" id="KW-0812">Transmembrane</keyword>
<evidence type="ECO:0000256" key="5">
    <source>
        <dbReference type="ARBA" id="ARBA00022679"/>
    </source>
</evidence>
<keyword evidence="12" id="KW-0119">Carbohydrate metabolism</keyword>
<dbReference type="InterPro" id="IPR019378">
    <property type="entry name" value="GDP-Fuc_O-FucTrfase"/>
</dbReference>
<dbReference type="GO" id="GO:0005737">
    <property type="term" value="C:cytoplasm"/>
    <property type="evidence" value="ECO:0007669"/>
    <property type="project" value="TreeGrafter"/>
</dbReference>
<keyword evidence="5 14" id="KW-0808">Transferase</keyword>
<evidence type="ECO:0000256" key="7">
    <source>
        <dbReference type="ARBA" id="ARBA00022968"/>
    </source>
</evidence>
<comment type="subcellular location">
    <subcellularLocation>
        <location evidence="1">Membrane</location>
        <topology evidence="1">Single-pass type II membrane protein</topology>
    </subcellularLocation>
</comment>
<evidence type="ECO:0000256" key="6">
    <source>
        <dbReference type="ARBA" id="ARBA00022692"/>
    </source>
</evidence>
<dbReference type="InterPro" id="IPR024709">
    <property type="entry name" value="FucosylTrfase_pln"/>
</dbReference>
<keyword evidence="8" id="KW-1133">Transmembrane helix</keyword>
<dbReference type="Proteomes" id="UP000623129">
    <property type="component" value="Unassembled WGS sequence"/>
</dbReference>
<dbReference type="GO" id="GO:0016757">
    <property type="term" value="F:glycosyltransferase activity"/>
    <property type="evidence" value="ECO:0007669"/>
    <property type="project" value="UniProtKB-KW"/>
</dbReference>
<evidence type="ECO:0000256" key="8">
    <source>
        <dbReference type="ARBA" id="ARBA00022989"/>
    </source>
</evidence>
<dbReference type="PANTHER" id="PTHR31741:SF3">
    <property type="entry name" value="O-FUCOSYLTRANSFERASE FAMILY PROTEIN"/>
    <property type="match status" value="1"/>
</dbReference>
<comment type="caution">
    <text evidence="14">The sequence shown here is derived from an EMBL/GenBank/DDBJ whole genome shotgun (WGS) entry which is preliminary data.</text>
</comment>
<dbReference type="Pfam" id="PF10250">
    <property type="entry name" value="O-FucT"/>
    <property type="match status" value="1"/>
</dbReference>
<keyword evidence="7" id="KW-0735">Signal-anchor</keyword>
<evidence type="ECO:0000256" key="4">
    <source>
        <dbReference type="ARBA" id="ARBA00022676"/>
    </source>
</evidence>